<proteinExistence type="predicted"/>
<dbReference type="RefSeq" id="WP_044143112.1">
    <property type="nucleotide sequence ID" value="NZ_CCXQ01000007.1"/>
</dbReference>
<organism evidence="1 2">
    <name type="scientific">Anaplasma phagocytophilum</name>
    <name type="common">Ehrlichia phagocytophila</name>
    <dbReference type="NCBI Taxonomy" id="948"/>
    <lineage>
        <taxon>Bacteria</taxon>
        <taxon>Pseudomonadati</taxon>
        <taxon>Pseudomonadota</taxon>
        <taxon>Alphaproteobacteria</taxon>
        <taxon>Rickettsiales</taxon>
        <taxon>Anaplasmataceae</taxon>
        <taxon>Anaplasma</taxon>
        <taxon>phagocytophilum group</taxon>
    </lineage>
</organism>
<dbReference type="EMBL" id="CCXQ01000007">
    <property type="protein sequence ID" value="CEG20391.1"/>
    <property type="molecule type" value="Genomic_DNA"/>
</dbReference>
<reference evidence="1 2" key="1">
    <citation type="submission" date="2014-09" db="EMBL/GenBank/DDBJ databases">
        <authorList>
            <person name="Loux Valentin"/>
            <person name="Dugat Thibaut"/>
        </authorList>
    </citation>
    <scope>NUCLEOTIDE SEQUENCE [LARGE SCALE GENOMIC DNA]</scope>
    <source>
        <strain evidence="1 2">BOV-10_179</strain>
    </source>
</reference>
<name>A0A098EGB7_ANAPH</name>
<evidence type="ECO:0000313" key="2">
    <source>
        <dbReference type="Proteomes" id="UP000055047"/>
    </source>
</evidence>
<gene>
    <name evidence="1" type="ORF">ANAPHAGO_00309</name>
</gene>
<dbReference type="Proteomes" id="UP000055047">
    <property type="component" value="Unassembled WGS sequence"/>
</dbReference>
<accession>A0A098EGB7</accession>
<sequence length="159" mass="17964">MYSSSSVARLLTDNFIVFSVMVVLTVCEFLLNGITQSFTPRFDILFMIFMHSRYKVPGYFPLFCVGIMRDLLYFSTPGFSSVLYVLSNAALHTQQNKLEGFRGVLLSVAMVLILQWVMSSLINFKFASIIYLAKQVAVCSVLGVLLCRRKSATIVKQFL</sequence>
<evidence type="ECO:0000313" key="1">
    <source>
        <dbReference type="EMBL" id="CEG20391.1"/>
    </source>
</evidence>
<dbReference type="AlphaFoldDB" id="A0A098EGB7"/>
<protein>
    <submittedName>
        <fullName evidence="1">Uncharacterized protein</fullName>
    </submittedName>
</protein>